<dbReference type="InterPro" id="IPR046953">
    <property type="entry name" value="Spore_GerAC-like_C"/>
</dbReference>
<evidence type="ECO:0000259" key="8">
    <source>
        <dbReference type="Pfam" id="PF05504"/>
    </source>
</evidence>
<organism evidence="10 11">
    <name type="scientific">Paenibacillus germinis</name>
    <dbReference type="NCBI Taxonomy" id="2654979"/>
    <lineage>
        <taxon>Bacteria</taxon>
        <taxon>Bacillati</taxon>
        <taxon>Bacillota</taxon>
        <taxon>Bacilli</taxon>
        <taxon>Bacillales</taxon>
        <taxon>Paenibacillaceae</taxon>
        <taxon>Paenibacillus</taxon>
    </lineage>
</organism>
<dbReference type="Pfam" id="PF05504">
    <property type="entry name" value="Spore_GerAC"/>
    <property type="match status" value="1"/>
</dbReference>
<evidence type="ECO:0000256" key="7">
    <source>
        <dbReference type="ARBA" id="ARBA00023288"/>
    </source>
</evidence>
<comment type="subcellular location">
    <subcellularLocation>
        <location evidence="1">Membrane</location>
        <topology evidence="1">Lipid-anchor</topology>
    </subcellularLocation>
</comment>
<reference evidence="10 11" key="1">
    <citation type="submission" date="2019-10" db="EMBL/GenBank/DDBJ databases">
        <title>Description of Paenibacillus choica sp. nov.</title>
        <authorList>
            <person name="Carlier A."/>
            <person name="Qi S."/>
        </authorList>
    </citation>
    <scope>NUCLEOTIDE SEQUENCE [LARGE SCALE GENOMIC DNA]</scope>
    <source>
        <strain evidence="10 11">LMG 31460</strain>
    </source>
</reference>
<keyword evidence="5" id="KW-0472">Membrane</keyword>
<evidence type="ECO:0000256" key="4">
    <source>
        <dbReference type="ARBA" id="ARBA00022729"/>
    </source>
</evidence>
<dbReference type="NCBIfam" id="TIGR02887">
    <property type="entry name" value="spore_ger_x_C"/>
    <property type="match status" value="1"/>
</dbReference>
<name>A0ABX1Z5M8_9BACL</name>
<gene>
    <name evidence="10" type="ORF">GC102_22735</name>
</gene>
<evidence type="ECO:0000313" key="11">
    <source>
        <dbReference type="Proteomes" id="UP000658690"/>
    </source>
</evidence>
<accession>A0ABX1Z5M8</accession>
<evidence type="ECO:0000259" key="9">
    <source>
        <dbReference type="Pfam" id="PF25198"/>
    </source>
</evidence>
<dbReference type="PANTHER" id="PTHR35789">
    <property type="entry name" value="SPORE GERMINATION PROTEIN B3"/>
    <property type="match status" value="1"/>
</dbReference>
<proteinExistence type="inferred from homology"/>
<feature type="domain" description="Spore germination protein N-terminal" evidence="9">
    <location>
        <begin position="53"/>
        <end position="219"/>
    </location>
</feature>
<comment type="caution">
    <text evidence="10">The sequence shown here is derived from an EMBL/GenBank/DDBJ whole genome shotgun (WGS) entry which is preliminary data.</text>
</comment>
<dbReference type="Pfam" id="PF25198">
    <property type="entry name" value="Spore_GerAC_N"/>
    <property type="match status" value="1"/>
</dbReference>
<dbReference type="EMBL" id="WHOC01000121">
    <property type="protein sequence ID" value="NOU88548.1"/>
    <property type="molecule type" value="Genomic_DNA"/>
</dbReference>
<dbReference type="InterPro" id="IPR008844">
    <property type="entry name" value="Spore_GerAC-like"/>
</dbReference>
<evidence type="ECO:0000256" key="2">
    <source>
        <dbReference type="ARBA" id="ARBA00007886"/>
    </source>
</evidence>
<keyword evidence="4" id="KW-0732">Signal</keyword>
<dbReference type="InterPro" id="IPR038501">
    <property type="entry name" value="Spore_GerAC_C_sf"/>
</dbReference>
<keyword evidence="3" id="KW-0309">Germination</keyword>
<sequence length="397" mass="44095">MVFLFRFGHDLFVTDTVITINHPKRKEESSGMKKIRPVLLGILSIGLLTGCWDQMLLKNVRLILGIGIDKDQGENVLVTFVLPDVSDKKRNAPEIISVTGETAREARGNLGKKLTLVPDGAKNRFLMIGEQLAKSDIYAVLDVFYRDPKSALNAKIGVVEGRAESLLQTGYMRKPNFILNLDKQILSAESFTIVPEENIQSICTVLFDPGQDVILPYLAVGEGAPHIKGVALFNSKSLTGSLDTKESKLCLLLADRMGKKASLTLPIPNKSKKIGSKMTFSVFQTKRKLDVDVNNGKVVVTIDLLLKAEAEEFSPDHLDEAGQVSKMNEIFSKQLTQEAQKVVQKLQKANCDVFGVGRRIMAFHPNYWKTVDWNNTYPLITIQPNVKVEISRPGIVF</sequence>
<evidence type="ECO:0000256" key="1">
    <source>
        <dbReference type="ARBA" id="ARBA00004635"/>
    </source>
</evidence>
<dbReference type="InterPro" id="IPR057336">
    <property type="entry name" value="GerAC_N"/>
</dbReference>
<dbReference type="Proteomes" id="UP000658690">
    <property type="component" value="Unassembled WGS sequence"/>
</dbReference>
<evidence type="ECO:0000256" key="6">
    <source>
        <dbReference type="ARBA" id="ARBA00023139"/>
    </source>
</evidence>
<dbReference type="PANTHER" id="PTHR35789:SF1">
    <property type="entry name" value="SPORE GERMINATION PROTEIN B3"/>
    <property type="match status" value="1"/>
</dbReference>
<keyword evidence="7" id="KW-0449">Lipoprotein</keyword>
<evidence type="ECO:0000256" key="5">
    <source>
        <dbReference type="ARBA" id="ARBA00023136"/>
    </source>
</evidence>
<protein>
    <submittedName>
        <fullName evidence="10">Ger(X)C family spore germination protein</fullName>
    </submittedName>
</protein>
<keyword evidence="11" id="KW-1185">Reference proteome</keyword>
<comment type="similarity">
    <text evidence="2">Belongs to the GerABKC lipoprotein family.</text>
</comment>
<feature type="domain" description="Spore germination GerAC-like C-terminal" evidence="8">
    <location>
        <begin position="228"/>
        <end position="394"/>
    </location>
</feature>
<evidence type="ECO:0000256" key="3">
    <source>
        <dbReference type="ARBA" id="ARBA00022544"/>
    </source>
</evidence>
<evidence type="ECO:0000313" key="10">
    <source>
        <dbReference type="EMBL" id="NOU88548.1"/>
    </source>
</evidence>
<dbReference type="Gene3D" id="3.30.300.210">
    <property type="entry name" value="Nutrient germinant receptor protein C, domain 3"/>
    <property type="match status" value="1"/>
</dbReference>
<keyword evidence="6" id="KW-0564">Palmitate</keyword>